<evidence type="ECO:0000256" key="1">
    <source>
        <dbReference type="SAM" id="MobiDB-lite"/>
    </source>
</evidence>
<gene>
    <name evidence="2" type="ORF">EJD97_004520</name>
</gene>
<comment type="caution">
    <text evidence="2">The sequence shown here is derived from an EMBL/GenBank/DDBJ whole genome shotgun (WGS) entry which is preliminary data.</text>
</comment>
<sequence>MDTRRTPAKRVDEEVGNEGVSPKGGQVPQGVQVPQGEQVPIARAMTAQENREIGSRMNDFESTMTLWLRDFVRMNAPTFLGSKVGEDPKASWMMCIR</sequence>
<protein>
    <submittedName>
        <fullName evidence="2">Uncharacterized protein</fullName>
    </submittedName>
</protein>
<feature type="region of interest" description="Disordered" evidence="1">
    <location>
        <begin position="1"/>
        <end position="31"/>
    </location>
</feature>
<dbReference type="EMBL" id="RXGB01001637">
    <property type="protein sequence ID" value="TMW98083.1"/>
    <property type="molecule type" value="Genomic_DNA"/>
</dbReference>
<feature type="compositionally biased region" description="Low complexity" evidence="1">
    <location>
        <begin position="19"/>
        <end position="31"/>
    </location>
</feature>
<accession>A0A6N2C0Z0</accession>
<evidence type="ECO:0000313" key="2">
    <source>
        <dbReference type="EMBL" id="TMW98083.1"/>
    </source>
</evidence>
<feature type="compositionally biased region" description="Basic and acidic residues" evidence="1">
    <location>
        <begin position="1"/>
        <end position="13"/>
    </location>
</feature>
<organism evidence="2">
    <name type="scientific">Solanum chilense</name>
    <name type="common">Tomato</name>
    <name type="synonym">Lycopersicon chilense</name>
    <dbReference type="NCBI Taxonomy" id="4083"/>
    <lineage>
        <taxon>Eukaryota</taxon>
        <taxon>Viridiplantae</taxon>
        <taxon>Streptophyta</taxon>
        <taxon>Embryophyta</taxon>
        <taxon>Tracheophyta</taxon>
        <taxon>Spermatophyta</taxon>
        <taxon>Magnoliopsida</taxon>
        <taxon>eudicotyledons</taxon>
        <taxon>Gunneridae</taxon>
        <taxon>Pentapetalae</taxon>
        <taxon>asterids</taxon>
        <taxon>lamiids</taxon>
        <taxon>Solanales</taxon>
        <taxon>Solanaceae</taxon>
        <taxon>Solanoideae</taxon>
        <taxon>Solaneae</taxon>
        <taxon>Solanum</taxon>
        <taxon>Solanum subgen. Lycopersicon</taxon>
    </lineage>
</organism>
<name>A0A6N2C0Z0_SOLCI</name>
<reference evidence="2" key="1">
    <citation type="submission" date="2019-05" db="EMBL/GenBank/DDBJ databases">
        <title>The de novo reference genome and transcriptome assemblies of the wild tomato species Solanum chilense.</title>
        <authorList>
            <person name="Stam R."/>
            <person name="Nosenko T."/>
            <person name="Hoerger A.C."/>
            <person name="Stephan W."/>
            <person name="Seidel M.A."/>
            <person name="Kuhn J.M.M."/>
            <person name="Haberer G."/>
            <person name="Tellier A."/>
        </authorList>
    </citation>
    <scope>NUCLEOTIDE SEQUENCE</scope>
    <source>
        <tissue evidence="2">Mature leaves</tissue>
    </source>
</reference>
<dbReference type="AlphaFoldDB" id="A0A6N2C0Z0"/>
<proteinExistence type="predicted"/>